<accession>A0A7R8HC66</accession>
<feature type="compositionally biased region" description="Polar residues" evidence="1">
    <location>
        <begin position="481"/>
        <end position="491"/>
    </location>
</feature>
<reference evidence="2" key="1">
    <citation type="submission" date="2021-02" db="EMBL/GenBank/DDBJ databases">
        <authorList>
            <person name="Bekaert M."/>
        </authorList>
    </citation>
    <scope>NUCLEOTIDE SEQUENCE</scope>
    <source>
        <strain evidence="2">IoA-00</strain>
    </source>
</reference>
<dbReference type="GO" id="GO:0031124">
    <property type="term" value="P:mRNA 3'-end processing"/>
    <property type="evidence" value="ECO:0007669"/>
    <property type="project" value="TreeGrafter"/>
</dbReference>
<dbReference type="SUPFAM" id="SSF48464">
    <property type="entry name" value="ENTH/VHS domain"/>
    <property type="match status" value="1"/>
</dbReference>
<dbReference type="Gene3D" id="1.25.40.90">
    <property type="match status" value="1"/>
</dbReference>
<keyword evidence="3" id="KW-1185">Reference proteome</keyword>
<evidence type="ECO:0000313" key="2">
    <source>
        <dbReference type="EMBL" id="CAF3007268.1"/>
    </source>
</evidence>
<dbReference type="CDD" id="cd16981">
    <property type="entry name" value="CID_RPRD_like"/>
    <property type="match status" value="1"/>
</dbReference>
<feature type="region of interest" description="Disordered" evidence="1">
    <location>
        <begin position="620"/>
        <end position="679"/>
    </location>
</feature>
<dbReference type="PROSITE" id="PS51391">
    <property type="entry name" value="CID"/>
    <property type="match status" value="1"/>
</dbReference>
<dbReference type="PANTHER" id="PTHR12460:SF40">
    <property type="entry name" value="REGULATION OF NUCLEAR PRE-MRNA DOMAIN-CONTAINING PROTEIN 2"/>
    <property type="match status" value="1"/>
</dbReference>
<dbReference type="GO" id="GO:0000993">
    <property type="term" value="F:RNA polymerase II complex binding"/>
    <property type="evidence" value="ECO:0007669"/>
    <property type="project" value="TreeGrafter"/>
</dbReference>
<feature type="compositionally biased region" description="Low complexity" evidence="1">
    <location>
        <begin position="457"/>
        <end position="469"/>
    </location>
</feature>
<gene>
    <name evidence="2" type="ORF">LSAA_13280</name>
</gene>
<feature type="region of interest" description="Disordered" evidence="1">
    <location>
        <begin position="447"/>
        <end position="513"/>
    </location>
</feature>
<dbReference type="PANTHER" id="PTHR12460">
    <property type="entry name" value="CYCLIN-DEPENDENT KINASE INHIBITOR-RELATED PROTEIN"/>
    <property type="match status" value="1"/>
</dbReference>
<dbReference type="EMBL" id="HG994586">
    <property type="protein sequence ID" value="CAF3007268.1"/>
    <property type="molecule type" value="Genomic_DNA"/>
</dbReference>
<dbReference type="SMART" id="SM00582">
    <property type="entry name" value="RPR"/>
    <property type="match status" value="1"/>
</dbReference>
<evidence type="ECO:0000313" key="3">
    <source>
        <dbReference type="Proteomes" id="UP000675881"/>
    </source>
</evidence>
<protein>
    <submittedName>
        <fullName evidence="2">(salmon louse) hypothetical protein</fullName>
    </submittedName>
</protein>
<dbReference type="Proteomes" id="UP000675881">
    <property type="component" value="Chromosome 7"/>
</dbReference>
<dbReference type="InterPro" id="IPR008942">
    <property type="entry name" value="ENTH_VHS"/>
</dbReference>
<proteinExistence type="predicted"/>
<feature type="compositionally biased region" description="Low complexity" evidence="1">
    <location>
        <begin position="295"/>
        <end position="315"/>
    </location>
</feature>
<feature type="compositionally biased region" description="Pro residues" evidence="1">
    <location>
        <begin position="493"/>
        <end position="504"/>
    </location>
</feature>
<sequence length="795" mass="89731">MSSSSSSTLNSGGGFEETKFMKDLINLRDTQEAIQSYSAWCIKHRKAAYKIARCWLKIVKKVRVDQKLTLFYLLNDIVQHCRRKNYSEFLMKFESVLKEAMPHLRDDKINEKLLRCINIWSERNVFSESFLDDIKAIILEDKETEEIDNFQPTQLCTQIKIMKALEDDTDYKLKTLKDSEINIMDIDSLRQTLKDRQDGNDFISDFEKSTNKMQDYIKAIDKELGKRRKVIELLSNGGKYYESLLGEANIVANAYTNFEKRLLNLKRNPDYDAPSPVNDEYELKLPGEDNYYDPASSHSTSSTSDTTDGAKSSKTVIGKSSNSPGNGSRDLNQRLNSIMSSSENNCASANAVPNHSNTDKNFSISEFLTRLAEGKPVGKYNNPPSINGAGYDPLSEKVPTPVEPPLLQNHPIQQPTLSHHQLPLAQPVPMPVQHPLALVVKPPQAMPLAPPHSLSEQTQQTLTAQPPLTHSIPSHGPPLHSDQSSGSSDWWNTPPPPPPPPLPVPAQQDSQSEIWPEPWEEPIPEWKIQPEDDVIESENDLIRPYNNREPILSTSCSYPLKQNSSEIMKNNLISLVSGPSSEVDMDVVVDSDHDDHQDQSGSGSQSLSLQDRLRNLAGIPVTLSSTPKKNEFKSPPLYPSPHQGPNSNSPSWENSKKIRSNNFNHFHRGNRGSPYRGRGGRGFNSSFDRDHGSGFDRGRGNQRGFRGGRYMFAEREREIVREEGRVSLCLEETSLTMRVFLILYVRDIVRKFEIEGVKSDIVWIPKRRFLGGEEKDTYFLPLNAVFVCTFAEISC</sequence>
<dbReference type="InterPro" id="IPR006569">
    <property type="entry name" value="CID_dom"/>
</dbReference>
<organism evidence="2 3">
    <name type="scientific">Lepeophtheirus salmonis</name>
    <name type="common">Salmon louse</name>
    <name type="synonym">Caligus salmonis</name>
    <dbReference type="NCBI Taxonomy" id="72036"/>
    <lineage>
        <taxon>Eukaryota</taxon>
        <taxon>Metazoa</taxon>
        <taxon>Ecdysozoa</taxon>
        <taxon>Arthropoda</taxon>
        <taxon>Crustacea</taxon>
        <taxon>Multicrustacea</taxon>
        <taxon>Hexanauplia</taxon>
        <taxon>Copepoda</taxon>
        <taxon>Siphonostomatoida</taxon>
        <taxon>Caligidae</taxon>
        <taxon>Lepeophtheirus</taxon>
    </lineage>
</organism>
<dbReference type="Pfam" id="PF04818">
    <property type="entry name" value="CID"/>
    <property type="match status" value="1"/>
</dbReference>
<dbReference type="AlphaFoldDB" id="A0A7R8HC66"/>
<dbReference type="OrthoDB" id="10069473at2759"/>
<feature type="compositionally biased region" description="Polar residues" evidence="1">
    <location>
        <begin position="318"/>
        <end position="333"/>
    </location>
</feature>
<dbReference type="Gene3D" id="6.10.250.2560">
    <property type="match status" value="1"/>
</dbReference>
<name>A0A7R8HC66_LEPSM</name>
<feature type="compositionally biased region" description="Polar residues" evidence="1">
    <location>
        <begin position="643"/>
        <end position="653"/>
    </location>
</feature>
<evidence type="ECO:0000256" key="1">
    <source>
        <dbReference type="SAM" id="MobiDB-lite"/>
    </source>
</evidence>
<feature type="region of interest" description="Disordered" evidence="1">
    <location>
        <begin position="267"/>
        <end position="333"/>
    </location>
</feature>